<dbReference type="AlphaFoldDB" id="C7YI29"/>
<dbReference type="EMBL" id="GG698896">
    <property type="protein sequence ID" value="EEU48021.1"/>
    <property type="molecule type" value="Genomic_DNA"/>
</dbReference>
<reference evidence="1 2" key="1">
    <citation type="journal article" date="2009" name="PLoS Genet.">
        <title>The genome of Nectria haematococca: contribution of supernumerary chromosomes to gene expansion.</title>
        <authorList>
            <person name="Coleman J.J."/>
            <person name="Rounsley S.D."/>
            <person name="Rodriguez-Carres M."/>
            <person name="Kuo A."/>
            <person name="Wasmann C.C."/>
            <person name="Grimwood J."/>
            <person name="Schmutz J."/>
            <person name="Taga M."/>
            <person name="White G.J."/>
            <person name="Zhou S."/>
            <person name="Schwartz D.C."/>
            <person name="Freitag M."/>
            <person name="Ma L.J."/>
            <person name="Danchin E.G."/>
            <person name="Henrissat B."/>
            <person name="Coutinho P.M."/>
            <person name="Nelson D.R."/>
            <person name="Straney D."/>
            <person name="Napoli C.A."/>
            <person name="Barker B.M."/>
            <person name="Gribskov M."/>
            <person name="Rep M."/>
            <person name="Kroken S."/>
            <person name="Molnar I."/>
            <person name="Rensing C."/>
            <person name="Kennell J.C."/>
            <person name="Zamora J."/>
            <person name="Farman M.L."/>
            <person name="Selker E.U."/>
            <person name="Salamov A."/>
            <person name="Shapiro H."/>
            <person name="Pangilinan J."/>
            <person name="Lindquist E."/>
            <person name="Lamers C."/>
            <person name="Grigoriev I.V."/>
            <person name="Geiser D.M."/>
            <person name="Covert S.F."/>
            <person name="Temporini E."/>
            <person name="Vanetten H.D."/>
        </authorList>
    </citation>
    <scope>NUCLEOTIDE SEQUENCE [LARGE SCALE GENOMIC DNA]</scope>
    <source>
        <strain evidence="2">ATCC MYA-4622 / CBS 123669 / FGSC 9596 / NRRL 45880 / 77-13-4</strain>
    </source>
</reference>
<dbReference type="Proteomes" id="UP000005206">
    <property type="component" value="Chromosome 1"/>
</dbReference>
<dbReference type="VEuPathDB" id="FungiDB:NECHADRAFT_75175"/>
<gene>
    <name evidence="1" type="ORF">NECHADRAFT_75175</name>
</gene>
<sequence>MAPITNVLAFGKDFILFQHVPEDQEYTIKDMGTEYPTYGEPEDVETVNQAILVAYRGDSIVDEEGDELHAELAGPKELTIYHEENLRDGFIRHNLARPTEAVRVMARAGRLFLPKNKREAPAMKNRLVLQAPTGTDLLKGVYIGISGISLQPAFAAGVISPHVQLRFCCRLLPRIILLCFHDGLGGVRGNGLHDSHSGSCLTGTSQLRKPNQTALTSSGLVKAIEDAAAINENVETAALEANGFALPEGDFTLPVYRLPTEGTGDEAARTNADEGIADTNAWPGDTNLDAQDLAWPVEESGNNTQLHVWAGGNGSETAIETWTVAGTEAGVISANLHTSITPAQPTMAQASFLEQENDHTPVSGNRFEYPTAAETSNGFVVPSGLLDNGDASGTIETSVRWRTVSSRRRKFNLHVHWLWQNPDYLLVRAGQLKATGGIVDQAVLRRSPGNPGIATGSGCLSVVAIV</sequence>
<dbReference type="InParanoid" id="C7YI29"/>
<dbReference type="KEGG" id="nhe:NECHADRAFT_75175"/>
<dbReference type="OrthoDB" id="6513042at2759"/>
<dbReference type="HOGENOM" id="CLU_586723_0_0_1"/>
<evidence type="ECO:0000313" key="1">
    <source>
        <dbReference type="EMBL" id="EEU48021.1"/>
    </source>
</evidence>
<accession>C7YI29</accession>
<keyword evidence="2" id="KW-1185">Reference proteome</keyword>
<organism evidence="1 2">
    <name type="scientific">Fusarium vanettenii (strain ATCC MYA-4622 / CBS 123669 / FGSC 9596 / NRRL 45880 / 77-13-4)</name>
    <name type="common">Fusarium solani subsp. pisi</name>
    <dbReference type="NCBI Taxonomy" id="660122"/>
    <lineage>
        <taxon>Eukaryota</taxon>
        <taxon>Fungi</taxon>
        <taxon>Dikarya</taxon>
        <taxon>Ascomycota</taxon>
        <taxon>Pezizomycotina</taxon>
        <taxon>Sordariomycetes</taxon>
        <taxon>Hypocreomycetidae</taxon>
        <taxon>Hypocreales</taxon>
        <taxon>Nectriaceae</taxon>
        <taxon>Fusarium</taxon>
        <taxon>Fusarium solani species complex</taxon>
        <taxon>Fusarium vanettenii</taxon>
    </lineage>
</organism>
<dbReference type="RefSeq" id="XP_003053734.1">
    <property type="nucleotide sequence ID" value="XM_003053688.1"/>
</dbReference>
<dbReference type="GeneID" id="9664491"/>
<proteinExistence type="predicted"/>
<evidence type="ECO:0000313" key="2">
    <source>
        <dbReference type="Proteomes" id="UP000005206"/>
    </source>
</evidence>
<name>C7YI29_FUSV7</name>
<protein>
    <submittedName>
        <fullName evidence="1">Uncharacterized protein</fullName>
    </submittedName>
</protein>